<name>A0ABC9FMB3_9POAL</name>
<organism evidence="3 4">
    <name type="scientific">Urochloa decumbens</name>
    <dbReference type="NCBI Taxonomy" id="240449"/>
    <lineage>
        <taxon>Eukaryota</taxon>
        <taxon>Viridiplantae</taxon>
        <taxon>Streptophyta</taxon>
        <taxon>Embryophyta</taxon>
        <taxon>Tracheophyta</taxon>
        <taxon>Spermatophyta</taxon>
        <taxon>Magnoliopsida</taxon>
        <taxon>Liliopsida</taxon>
        <taxon>Poales</taxon>
        <taxon>Poaceae</taxon>
        <taxon>PACMAD clade</taxon>
        <taxon>Panicoideae</taxon>
        <taxon>Panicodae</taxon>
        <taxon>Paniceae</taxon>
        <taxon>Melinidinae</taxon>
        <taxon>Urochloa</taxon>
    </lineage>
</organism>
<dbReference type="SUPFAM" id="SSF81383">
    <property type="entry name" value="F-box domain"/>
    <property type="match status" value="1"/>
</dbReference>
<protein>
    <recommendedName>
        <fullName evidence="5">F-box domain-containing protein</fullName>
    </recommendedName>
</protein>
<keyword evidence="4" id="KW-1185">Reference proteome</keyword>
<dbReference type="InterPro" id="IPR001810">
    <property type="entry name" value="F-box_dom"/>
</dbReference>
<feature type="domain" description="F-box protein AT5G49610-like beta-propeller" evidence="2">
    <location>
        <begin position="107"/>
        <end position="362"/>
    </location>
</feature>
<dbReference type="InterPro" id="IPR056594">
    <property type="entry name" value="AT5G49610-like_b-prop"/>
</dbReference>
<accession>A0ABC9FMB3</accession>
<reference evidence="3 4" key="2">
    <citation type="submission" date="2024-10" db="EMBL/GenBank/DDBJ databases">
        <authorList>
            <person name="Ryan C."/>
        </authorList>
    </citation>
    <scope>NUCLEOTIDE SEQUENCE [LARGE SCALE GENOMIC DNA]</scope>
</reference>
<dbReference type="Gene3D" id="1.20.1280.50">
    <property type="match status" value="1"/>
</dbReference>
<evidence type="ECO:0008006" key="5">
    <source>
        <dbReference type="Google" id="ProtNLM"/>
    </source>
</evidence>
<evidence type="ECO:0000259" key="1">
    <source>
        <dbReference type="Pfam" id="PF00646"/>
    </source>
</evidence>
<gene>
    <name evidence="3" type="ORF">URODEC1_LOCUS106776</name>
</gene>
<dbReference type="SUPFAM" id="SSF50965">
    <property type="entry name" value="Galactose oxidase, central domain"/>
    <property type="match status" value="1"/>
</dbReference>
<dbReference type="PANTHER" id="PTHR32133">
    <property type="entry name" value="OS07G0120400 PROTEIN"/>
    <property type="match status" value="1"/>
</dbReference>
<evidence type="ECO:0000313" key="3">
    <source>
        <dbReference type="EMBL" id="CAL5077727.1"/>
    </source>
</evidence>
<dbReference type="Pfam" id="PF00646">
    <property type="entry name" value="F-box"/>
    <property type="match status" value="1"/>
</dbReference>
<dbReference type="EMBL" id="OZ075117">
    <property type="protein sequence ID" value="CAL5077727.1"/>
    <property type="molecule type" value="Genomic_DNA"/>
</dbReference>
<dbReference type="InterPro" id="IPR036047">
    <property type="entry name" value="F-box-like_dom_sf"/>
</dbReference>
<dbReference type="Proteomes" id="UP001497457">
    <property type="component" value="Chromosome 7b"/>
</dbReference>
<dbReference type="AlphaFoldDB" id="A0ABC9FMB3"/>
<dbReference type="InterPro" id="IPR011043">
    <property type="entry name" value="Gal_Oxase/kelch_b-propeller"/>
</dbReference>
<evidence type="ECO:0000259" key="2">
    <source>
        <dbReference type="Pfam" id="PF23635"/>
    </source>
</evidence>
<feature type="domain" description="F-box" evidence="1">
    <location>
        <begin position="13"/>
        <end position="47"/>
    </location>
</feature>
<sequence length="379" mass="42709">MLPPPPPPPELMEELVEEVLLRLPPSDPASLVRAALVCRLWCRLATGAAFRRRFREFHSTPPMLGFICDGGVAHEDIEHRGEGVFIPTTSFFRSPPLRLPSPGWRWWDSRHGRVLLHDFSRFDSPCVWKPITGSLEAPLPKIPLHDPDSWTAAVLCAATTSGTCDHLDCHDDPFVVVLVGTDELHMFSYVYSSEYHKWSESTTAKHPGDCISSSRSALVGSALYFLFYENDRILKYDLKTREMTPMELIPCYVGTNLTSKPFVELMSMEDGRLGFARLEESRLCLWSRDFKDLGWMLSRVIELDNRIPFNASLAKYTYLAGFAEGVSTMFVSVGDGVFAIDLKSSKVMKVYEGPITCVVPYMSFCTPALREASTYVRGF</sequence>
<evidence type="ECO:0000313" key="4">
    <source>
        <dbReference type="Proteomes" id="UP001497457"/>
    </source>
</evidence>
<proteinExistence type="predicted"/>
<dbReference type="Pfam" id="PF23635">
    <property type="entry name" value="Beta-prop_AT5G49610-like"/>
    <property type="match status" value="1"/>
</dbReference>
<dbReference type="PANTHER" id="PTHR32133:SF370">
    <property type="entry name" value="F-BOX DOMAIN-CONTAINING PROTEIN"/>
    <property type="match status" value="1"/>
</dbReference>
<reference evidence="4" key="1">
    <citation type="submission" date="2024-06" db="EMBL/GenBank/DDBJ databases">
        <authorList>
            <person name="Ryan C."/>
        </authorList>
    </citation>
    <scope>NUCLEOTIDE SEQUENCE [LARGE SCALE GENOMIC DNA]</scope>
</reference>